<dbReference type="Gene3D" id="3.40.710.10">
    <property type="entry name" value="DD-peptidase/beta-lactamase superfamily"/>
    <property type="match status" value="1"/>
</dbReference>
<dbReference type="Pfam" id="PF13354">
    <property type="entry name" value="Beta-lactamase2"/>
    <property type="match status" value="1"/>
</dbReference>
<name>A0A239E699_9BACT</name>
<evidence type="ECO:0000313" key="2">
    <source>
        <dbReference type="EMBL" id="SNS39808.1"/>
    </source>
</evidence>
<dbReference type="InterPro" id="IPR012338">
    <property type="entry name" value="Beta-lactam/transpept-like"/>
</dbReference>
<dbReference type="GO" id="GO:0008800">
    <property type="term" value="F:beta-lactamase activity"/>
    <property type="evidence" value="ECO:0007669"/>
    <property type="project" value="InterPro"/>
</dbReference>
<reference evidence="3" key="1">
    <citation type="submission" date="2017-06" db="EMBL/GenBank/DDBJ databases">
        <authorList>
            <person name="Varghese N."/>
            <person name="Submissions S."/>
        </authorList>
    </citation>
    <scope>NUCLEOTIDE SEQUENCE [LARGE SCALE GENOMIC DNA]</scope>
    <source>
        <strain evidence="3">NKM1</strain>
    </source>
</reference>
<feature type="domain" description="Beta-lactamase class A catalytic" evidence="1">
    <location>
        <begin position="108"/>
        <end position="394"/>
    </location>
</feature>
<dbReference type="EMBL" id="FZOQ01000006">
    <property type="protein sequence ID" value="SNS39808.1"/>
    <property type="molecule type" value="Genomic_DNA"/>
</dbReference>
<evidence type="ECO:0000259" key="1">
    <source>
        <dbReference type="Pfam" id="PF13354"/>
    </source>
</evidence>
<accession>A0A239E699</accession>
<organism evidence="2 3">
    <name type="scientific">Pontibacter ummariensis</name>
    <dbReference type="NCBI Taxonomy" id="1610492"/>
    <lineage>
        <taxon>Bacteria</taxon>
        <taxon>Pseudomonadati</taxon>
        <taxon>Bacteroidota</taxon>
        <taxon>Cytophagia</taxon>
        <taxon>Cytophagales</taxon>
        <taxon>Hymenobacteraceae</taxon>
        <taxon>Pontibacter</taxon>
    </lineage>
</organism>
<protein>
    <submittedName>
        <fullName evidence="2">Beta-lactamase enzyme family protein</fullName>
    </submittedName>
</protein>
<dbReference type="SUPFAM" id="SSF56601">
    <property type="entry name" value="beta-lactamase/transpeptidase-like"/>
    <property type="match status" value="1"/>
</dbReference>
<keyword evidence="3" id="KW-1185">Reference proteome</keyword>
<dbReference type="InterPro" id="IPR045155">
    <property type="entry name" value="Beta-lactam_cat"/>
</dbReference>
<dbReference type="GO" id="GO:0030655">
    <property type="term" value="P:beta-lactam antibiotic catabolic process"/>
    <property type="evidence" value="ECO:0007669"/>
    <property type="project" value="InterPro"/>
</dbReference>
<sequence length="447" mass="52376">MIMHHSSSCQEQGALLSKFIILYIREPLSTDVYMKLPLLLAACCLIGSAFATVNAQTKGDRWLEDLLRSQGSPLLQQVLNQPDTFQYQIIYTEINRDKHNRPHFKHHYFNVDRNRYHNPASTVKLPTALMALEKLNTLQLKGVDKFTAMLTDSAFSKQTAVVSDSTAENGLPSIAHYIKKVFLVSDNDAYNRLYEWVGQQTLNEGLWQKGYKDVRITRRFTPMSEEENRWTNPVRFMQQDKVLYAQAAVRSNANFDFSKTIHVGKAHYNWDDELIHEPIDFTTHNQLPLQDLQQLLQSVMFPESVPAKKRFNLSHEDYTFLYEYMAKLPFESDYPSYDTNEFFDSYTKFFMFRADKSKIPDYMRVFNKTGWSYGFLTDASYVVDFKNKVEYMLSAVIYVNSDGVLNDNKYEYEEVGYPFFKEVGQIIYDHELKRERKYSPDLSKFKQ</sequence>
<evidence type="ECO:0000313" key="3">
    <source>
        <dbReference type="Proteomes" id="UP000198432"/>
    </source>
</evidence>
<proteinExistence type="predicted"/>
<dbReference type="Proteomes" id="UP000198432">
    <property type="component" value="Unassembled WGS sequence"/>
</dbReference>
<dbReference type="AlphaFoldDB" id="A0A239E699"/>
<gene>
    <name evidence="2" type="ORF">SAMN06296052_1063</name>
</gene>